<evidence type="ECO:0000259" key="1">
    <source>
        <dbReference type="Pfam" id="PF03435"/>
    </source>
</evidence>
<organism evidence="2 3">
    <name type="scientific">Paenibacillus phytohabitans</name>
    <dbReference type="NCBI Taxonomy" id="2654978"/>
    <lineage>
        <taxon>Bacteria</taxon>
        <taxon>Bacillati</taxon>
        <taxon>Bacillota</taxon>
        <taxon>Bacilli</taxon>
        <taxon>Bacillales</taxon>
        <taxon>Paenibacillaceae</taxon>
        <taxon>Paenibacillus</taxon>
    </lineage>
</organism>
<keyword evidence="3" id="KW-1185">Reference proteome</keyword>
<feature type="domain" description="Saccharopine dehydrogenase NADP binding" evidence="1">
    <location>
        <begin position="5"/>
        <end position="100"/>
    </location>
</feature>
<dbReference type="Gene3D" id="3.30.360.10">
    <property type="entry name" value="Dihydrodipicolinate Reductase, domain 2"/>
    <property type="match status" value="1"/>
</dbReference>
<sequence length="375" mass="40561">MKTDIIVIGGYGHVGSQICRLLGGMHPGKVYAAGRNLKRAEEFSRSTGGYVKPLRLAAEEPLDQRLLKRVKLVVMCLDQQDTRLAEACLQRGTHYVDVSASGEFLSKLQKLDPVKNGLQAAALLSVGLAPGLTNLLAARAMQELEHTESIDISIMLGLGDSHGQAALEWTVDNLGAAFEITEHGKARTASSFTGSKSTDFGFDLRTRTAYRFPFSDQQTLPVTLGVPSVSTRLCFDSRISTSAVAVLRRLGLPALLRNRTCRNFAVRAFGKFRFGSARFAVKVDAYGLKNGKPMQIEYGIEGVHEADITAITAAGVILNLYESAPPPGVYHIEQLFTLQPDGNRLSLVSAGKAGTGVSMAYPLNGVTFWTRSTVR</sequence>
<dbReference type="Gene3D" id="3.40.50.720">
    <property type="entry name" value="NAD(P)-binding Rossmann-like Domain"/>
    <property type="match status" value="1"/>
</dbReference>
<proteinExistence type="predicted"/>
<dbReference type="InterPro" id="IPR005097">
    <property type="entry name" value="Sacchrp_dh_NADP-bd"/>
</dbReference>
<dbReference type="SUPFAM" id="SSF51735">
    <property type="entry name" value="NAD(P)-binding Rossmann-fold domains"/>
    <property type="match status" value="1"/>
</dbReference>
<dbReference type="InterPro" id="IPR036291">
    <property type="entry name" value="NAD(P)-bd_dom_sf"/>
</dbReference>
<comment type="caution">
    <text evidence="2">The sequence shown here is derived from an EMBL/GenBank/DDBJ whole genome shotgun (WGS) entry which is preliminary data.</text>
</comment>
<dbReference type="Pfam" id="PF03435">
    <property type="entry name" value="Sacchrp_dh_NADP"/>
    <property type="match status" value="1"/>
</dbReference>
<reference evidence="2 3" key="1">
    <citation type="submission" date="2019-10" db="EMBL/GenBank/DDBJ databases">
        <title>Description of Paenibacillus terricola sp. nov.</title>
        <authorList>
            <person name="Carlier A."/>
            <person name="Qi S."/>
        </authorList>
    </citation>
    <scope>NUCLEOTIDE SEQUENCE [LARGE SCALE GENOMIC DNA]</scope>
    <source>
        <strain evidence="2 3">LMG 31459</strain>
    </source>
</reference>
<dbReference type="EMBL" id="WHOB01000043">
    <property type="protein sequence ID" value="NOU80411.1"/>
    <property type="molecule type" value="Genomic_DNA"/>
</dbReference>
<dbReference type="RefSeq" id="WP_171718060.1">
    <property type="nucleotide sequence ID" value="NZ_WHOB01000043.1"/>
</dbReference>
<name>A0ABX1YHU0_9BACL</name>
<dbReference type="PANTHER" id="PTHR43796">
    <property type="entry name" value="CARBOXYNORSPERMIDINE SYNTHASE"/>
    <property type="match status" value="1"/>
</dbReference>
<protein>
    <submittedName>
        <fullName evidence="2">Saccharopine dehydrogenase</fullName>
    </submittedName>
</protein>
<dbReference type="Proteomes" id="UP000596857">
    <property type="component" value="Unassembled WGS sequence"/>
</dbReference>
<gene>
    <name evidence="2" type="ORF">GC101_16200</name>
</gene>
<evidence type="ECO:0000313" key="2">
    <source>
        <dbReference type="EMBL" id="NOU80411.1"/>
    </source>
</evidence>
<evidence type="ECO:0000313" key="3">
    <source>
        <dbReference type="Proteomes" id="UP000596857"/>
    </source>
</evidence>
<accession>A0ABX1YHU0</accession>
<dbReference type="PANTHER" id="PTHR43796:SF2">
    <property type="entry name" value="CARBOXYNORSPERMIDINE SYNTHASE"/>
    <property type="match status" value="1"/>
</dbReference>